<dbReference type="Proteomes" id="UP000186583">
    <property type="component" value="Unassembled WGS sequence"/>
</dbReference>
<keyword evidence="3" id="KW-1185">Reference proteome</keyword>
<keyword evidence="1" id="KW-0732">Signal</keyword>
<evidence type="ECO:0000313" key="2">
    <source>
        <dbReference type="EMBL" id="OLN81264.1"/>
    </source>
</evidence>
<comment type="caution">
    <text evidence="2">The sequence shown here is derived from an EMBL/GenBank/DDBJ whole genome shotgun (WGS) entry which is preliminary data.</text>
</comment>
<reference evidence="2 3" key="1">
    <citation type="submission" date="2016-11" db="EMBL/GenBank/DDBJ databases">
        <title>Draft Genome Assembly of Colletotrichum chlorophyti a pathogen of herbaceous plants.</title>
        <authorList>
            <person name="Gan P."/>
            <person name="Narusaka M."/>
            <person name="Tsushima A."/>
            <person name="Narusaka Y."/>
            <person name="Takano Y."/>
            <person name="Shirasu K."/>
        </authorList>
    </citation>
    <scope>NUCLEOTIDE SEQUENCE [LARGE SCALE GENOMIC DNA]</scope>
    <source>
        <strain evidence="2 3">NTL11</strain>
    </source>
</reference>
<dbReference type="OrthoDB" id="4828090at2759"/>
<feature type="signal peptide" evidence="1">
    <location>
        <begin position="1"/>
        <end position="21"/>
    </location>
</feature>
<dbReference type="AlphaFoldDB" id="A0A1Q8RAQ1"/>
<proteinExistence type="predicted"/>
<name>A0A1Q8RAQ1_9PEZI</name>
<dbReference type="STRING" id="708187.A0A1Q8RAQ1"/>
<dbReference type="EMBL" id="MPGH01000257">
    <property type="protein sequence ID" value="OLN81264.1"/>
    <property type="molecule type" value="Genomic_DNA"/>
</dbReference>
<accession>A0A1Q8RAQ1</accession>
<sequence length="178" mass="19490">MHCSQLFSAVALLATSAIVDAGSTAMLEGRAAGLVARVPPTSGAPCINASVSAEYDFSYYNFWIDPSVKDAAATAGLTKIGVRQHCNSNGGLWGMFAMNTENWAYVPLDKFGPEQPYRVKVDRCKKDFDRHVWSYSVWLCNDSNWCGTTNCGLDREICPSQKTKSVELSDSLKWICSA</sequence>
<evidence type="ECO:0000313" key="3">
    <source>
        <dbReference type="Proteomes" id="UP000186583"/>
    </source>
</evidence>
<evidence type="ECO:0000256" key="1">
    <source>
        <dbReference type="SAM" id="SignalP"/>
    </source>
</evidence>
<protein>
    <submittedName>
        <fullName evidence="2">Uncharacterized protein</fullName>
    </submittedName>
</protein>
<feature type="chain" id="PRO_5013045072" evidence="1">
    <location>
        <begin position="22"/>
        <end position="178"/>
    </location>
</feature>
<organism evidence="2 3">
    <name type="scientific">Colletotrichum chlorophyti</name>
    <dbReference type="NCBI Taxonomy" id="708187"/>
    <lineage>
        <taxon>Eukaryota</taxon>
        <taxon>Fungi</taxon>
        <taxon>Dikarya</taxon>
        <taxon>Ascomycota</taxon>
        <taxon>Pezizomycotina</taxon>
        <taxon>Sordariomycetes</taxon>
        <taxon>Hypocreomycetidae</taxon>
        <taxon>Glomerellales</taxon>
        <taxon>Glomerellaceae</taxon>
        <taxon>Colletotrichum</taxon>
    </lineage>
</organism>
<gene>
    <name evidence="2" type="ORF">CCHL11_07359</name>
</gene>